<feature type="transmembrane region" description="Helical" evidence="14">
    <location>
        <begin position="191"/>
        <end position="211"/>
    </location>
</feature>
<evidence type="ECO:0000256" key="2">
    <source>
        <dbReference type="ARBA" id="ARBA00010621"/>
    </source>
</evidence>
<sequence>MPVHRMSLLQAIVLGLVQGLTEFLPISSTAHLRIVPELFGWPDPGAAYSAVIQLGTVAAVLLYFRKDLVVLSRAFFEGLLKRAPMATAESRLAWFVLVGTLPIGVCGLAFKKTIETSLRSLYVISASLIVLAIILFIVERLASHKRTLADMGWRDGIVVGLWQALALIPGASRSGTTITGALSLGLRREDAARYSFLLSIPATSLAGLFELKHLLEATERPSTAALVVGTLVAFGSGWAAIAWLLSYLRRRSTIVFVFYRVGLGLLLLVLLRAGVLHPQSGLENTDTPSHPLQTPVERQVME</sequence>
<comment type="subcellular location">
    <subcellularLocation>
        <location evidence="1 14">Cell membrane</location>
        <topology evidence="1 14">Multi-pass membrane protein</topology>
    </subcellularLocation>
</comment>
<keyword evidence="10 14" id="KW-0046">Antibiotic resistance</keyword>
<dbReference type="PANTHER" id="PTHR30622">
    <property type="entry name" value="UNDECAPRENYL-DIPHOSPHATASE"/>
    <property type="match status" value="1"/>
</dbReference>
<reference evidence="16 17" key="1">
    <citation type="submission" date="2017-06" db="EMBL/GenBank/DDBJ databases">
        <authorList>
            <person name="Kim H.J."/>
            <person name="Triplett B.A."/>
        </authorList>
    </citation>
    <scope>NUCLEOTIDE SEQUENCE [LARGE SCALE GENOMIC DNA]</scope>
    <source>
        <strain evidence="16 17">DSM 14713</strain>
    </source>
</reference>
<accession>A0A250ICB5</accession>
<organism evidence="16 17">
    <name type="scientific">Melittangium boletus DSM 14713</name>
    <dbReference type="NCBI Taxonomy" id="1294270"/>
    <lineage>
        <taxon>Bacteria</taxon>
        <taxon>Pseudomonadati</taxon>
        <taxon>Myxococcota</taxon>
        <taxon>Myxococcia</taxon>
        <taxon>Myxococcales</taxon>
        <taxon>Cystobacterineae</taxon>
        <taxon>Archangiaceae</taxon>
        <taxon>Melittangium</taxon>
    </lineage>
</organism>
<feature type="transmembrane region" description="Helical" evidence="14">
    <location>
        <begin position="257"/>
        <end position="275"/>
    </location>
</feature>
<dbReference type="InterPro" id="IPR003824">
    <property type="entry name" value="UppP"/>
</dbReference>
<dbReference type="GO" id="GO:0009252">
    <property type="term" value="P:peptidoglycan biosynthetic process"/>
    <property type="evidence" value="ECO:0007669"/>
    <property type="project" value="UniProtKB-KW"/>
</dbReference>
<evidence type="ECO:0000256" key="12">
    <source>
        <dbReference type="ARBA" id="ARBA00032932"/>
    </source>
</evidence>
<feature type="compositionally biased region" description="Polar residues" evidence="15">
    <location>
        <begin position="281"/>
        <end position="292"/>
    </location>
</feature>
<dbReference type="EMBL" id="CP022163">
    <property type="protein sequence ID" value="ATB28801.1"/>
    <property type="molecule type" value="Genomic_DNA"/>
</dbReference>
<dbReference type="NCBIfam" id="TIGR00753">
    <property type="entry name" value="undec_PP_bacA"/>
    <property type="match status" value="1"/>
</dbReference>
<dbReference type="KEGG" id="mbd:MEBOL_002250"/>
<feature type="transmembrane region" description="Helical" evidence="14">
    <location>
        <begin position="223"/>
        <end position="245"/>
    </location>
</feature>
<comment type="function">
    <text evidence="14">Catalyzes the dephosphorylation of undecaprenyl diphosphate (UPP). Confers resistance to bacitracin.</text>
</comment>
<evidence type="ECO:0000256" key="15">
    <source>
        <dbReference type="SAM" id="MobiDB-lite"/>
    </source>
</evidence>
<evidence type="ECO:0000256" key="8">
    <source>
        <dbReference type="ARBA" id="ARBA00022989"/>
    </source>
</evidence>
<feature type="transmembrane region" description="Helical" evidence="14">
    <location>
        <begin position="92"/>
        <end position="110"/>
    </location>
</feature>
<comment type="catalytic activity">
    <reaction evidence="13 14">
        <text>di-trans,octa-cis-undecaprenyl diphosphate + H2O = di-trans,octa-cis-undecaprenyl phosphate + phosphate + H(+)</text>
        <dbReference type="Rhea" id="RHEA:28094"/>
        <dbReference type="ChEBI" id="CHEBI:15377"/>
        <dbReference type="ChEBI" id="CHEBI:15378"/>
        <dbReference type="ChEBI" id="CHEBI:43474"/>
        <dbReference type="ChEBI" id="CHEBI:58405"/>
        <dbReference type="ChEBI" id="CHEBI:60392"/>
        <dbReference type="EC" id="3.6.1.27"/>
    </reaction>
</comment>
<keyword evidence="5 14" id="KW-1003">Cell membrane</keyword>
<dbReference type="GO" id="GO:0071555">
    <property type="term" value="P:cell wall organization"/>
    <property type="evidence" value="ECO:0007669"/>
    <property type="project" value="UniProtKB-KW"/>
</dbReference>
<dbReference type="HAMAP" id="MF_01006">
    <property type="entry name" value="Undec_diphosphatase"/>
    <property type="match status" value="1"/>
</dbReference>
<protein>
    <recommendedName>
        <fullName evidence="4 14">Undecaprenyl-diphosphatase</fullName>
        <ecNumber evidence="3 14">3.6.1.27</ecNumber>
    </recommendedName>
    <alternativeName>
        <fullName evidence="12 14">Bacitracin resistance protein</fullName>
    </alternativeName>
    <alternativeName>
        <fullName evidence="11 14">Undecaprenyl pyrophosphate phosphatase</fullName>
    </alternativeName>
</protein>
<evidence type="ECO:0000256" key="6">
    <source>
        <dbReference type="ARBA" id="ARBA00022692"/>
    </source>
</evidence>
<feature type="transmembrane region" description="Helical" evidence="14">
    <location>
        <begin position="122"/>
        <end position="141"/>
    </location>
</feature>
<dbReference type="GO" id="GO:0050380">
    <property type="term" value="F:undecaprenyl-diphosphatase activity"/>
    <property type="evidence" value="ECO:0007669"/>
    <property type="project" value="UniProtKB-UniRule"/>
</dbReference>
<dbReference type="EC" id="3.6.1.27" evidence="3 14"/>
<dbReference type="NCBIfam" id="NF001394">
    <property type="entry name" value="PRK00281.2-5"/>
    <property type="match status" value="1"/>
</dbReference>
<gene>
    <name evidence="14" type="primary">uppP</name>
    <name evidence="16" type="ORF">MEBOL_002250</name>
</gene>
<evidence type="ECO:0000256" key="10">
    <source>
        <dbReference type="ARBA" id="ARBA00023251"/>
    </source>
</evidence>
<keyword evidence="6 14" id="KW-0812">Transmembrane</keyword>
<evidence type="ECO:0000313" key="16">
    <source>
        <dbReference type="EMBL" id="ATB28801.1"/>
    </source>
</evidence>
<evidence type="ECO:0000256" key="4">
    <source>
        <dbReference type="ARBA" id="ARBA00021581"/>
    </source>
</evidence>
<feature type="region of interest" description="Disordered" evidence="15">
    <location>
        <begin position="281"/>
        <end position="302"/>
    </location>
</feature>
<keyword evidence="7 14" id="KW-0378">Hydrolase</keyword>
<evidence type="ECO:0000256" key="14">
    <source>
        <dbReference type="HAMAP-Rule" id="MF_01006"/>
    </source>
</evidence>
<evidence type="ECO:0000313" key="17">
    <source>
        <dbReference type="Proteomes" id="UP000217289"/>
    </source>
</evidence>
<dbReference type="AlphaFoldDB" id="A0A250ICB5"/>
<evidence type="ECO:0000256" key="7">
    <source>
        <dbReference type="ARBA" id="ARBA00022801"/>
    </source>
</evidence>
<keyword evidence="14" id="KW-0961">Cell wall biogenesis/degradation</keyword>
<evidence type="ECO:0000256" key="11">
    <source>
        <dbReference type="ARBA" id="ARBA00032707"/>
    </source>
</evidence>
<dbReference type="GO" id="GO:0008360">
    <property type="term" value="P:regulation of cell shape"/>
    <property type="evidence" value="ECO:0007669"/>
    <property type="project" value="UniProtKB-KW"/>
</dbReference>
<proteinExistence type="inferred from homology"/>
<dbReference type="GO" id="GO:0046677">
    <property type="term" value="P:response to antibiotic"/>
    <property type="evidence" value="ECO:0007669"/>
    <property type="project" value="UniProtKB-UniRule"/>
</dbReference>
<dbReference type="GO" id="GO:0005886">
    <property type="term" value="C:plasma membrane"/>
    <property type="evidence" value="ECO:0007669"/>
    <property type="project" value="UniProtKB-SubCell"/>
</dbReference>
<dbReference type="Proteomes" id="UP000217289">
    <property type="component" value="Chromosome"/>
</dbReference>
<dbReference type="PANTHER" id="PTHR30622:SF4">
    <property type="entry name" value="UNDECAPRENYL-DIPHOSPHATASE"/>
    <property type="match status" value="1"/>
</dbReference>
<comment type="similarity">
    <text evidence="2 14">Belongs to the UppP family.</text>
</comment>
<keyword evidence="17" id="KW-1185">Reference proteome</keyword>
<evidence type="ECO:0000256" key="3">
    <source>
        <dbReference type="ARBA" id="ARBA00012374"/>
    </source>
</evidence>
<keyword evidence="14" id="KW-0573">Peptidoglycan synthesis</keyword>
<keyword evidence="14" id="KW-0133">Cell shape</keyword>
<evidence type="ECO:0000256" key="5">
    <source>
        <dbReference type="ARBA" id="ARBA00022475"/>
    </source>
</evidence>
<keyword evidence="9 14" id="KW-0472">Membrane</keyword>
<keyword evidence="8 14" id="KW-1133">Transmembrane helix</keyword>
<evidence type="ECO:0000256" key="9">
    <source>
        <dbReference type="ARBA" id="ARBA00023136"/>
    </source>
</evidence>
<dbReference type="NCBIfam" id="NF001392">
    <property type="entry name" value="PRK00281.2-1"/>
    <property type="match status" value="1"/>
</dbReference>
<feature type="transmembrane region" description="Helical" evidence="14">
    <location>
        <begin position="45"/>
        <end position="64"/>
    </location>
</feature>
<comment type="miscellaneous">
    <text evidence="14">Bacitracin is thought to be involved in the inhibition of peptidoglycan synthesis by sequestering undecaprenyl diphosphate, thereby reducing the pool of lipid carrier available.</text>
</comment>
<name>A0A250ICB5_9BACT</name>
<dbReference type="Pfam" id="PF02673">
    <property type="entry name" value="BacA"/>
    <property type="match status" value="1"/>
</dbReference>
<evidence type="ECO:0000256" key="1">
    <source>
        <dbReference type="ARBA" id="ARBA00004651"/>
    </source>
</evidence>
<evidence type="ECO:0000256" key="13">
    <source>
        <dbReference type="ARBA" id="ARBA00047594"/>
    </source>
</evidence>